<gene>
    <name evidence="1" type="ORF">BaRGS_00000675</name>
</gene>
<proteinExistence type="predicted"/>
<evidence type="ECO:0000313" key="1">
    <source>
        <dbReference type="EMBL" id="KAK7507710.1"/>
    </source>
</evidence>
<dbReference type="AlphaFoldDB" id="A0ABD0M701"/>
<organism evidence="1 2">
    <name type="scientific">Batillaria attramentaria</name>
    <dbReference type="NCBI Taxonomy" id="370345"/>
    <lineage>
        <taxon>Eukaryota</taxon>
        <taxon>Metazoa</taxon>
        <taxon>Spiralia</taxon>
        <taxon>Lophotrochozoa</taxon>
        <taxon>Mollusca</taxon>
        <taxon>Gastropoda</taxon>
        <taxon>Caenogastropoda</taxon>
        <taxon>Sorbeoconcha</taxon>
        <taxon>Cerithioidea</taxon>
        <taxon>Batillariidae</taxon>
        <taxon>Batillaria</taxon>
    </lineage>
</organism>
<sequence length="77" mass="8584">VLIDHPPQGPSWPKTSQSLRAPRLTGAVDILTGRKALRMPDRLPPKKQPGHRVSIPHSQTIWDSSTLMLQSQEIDNV</sequence>
<keyword evidence="2" id="KW-1185">Reference proteome</keyword>
<dbReference type="Proteomes" id="UP001519460">
    <property type="component" value="Unassembled WGS sequence"/>
</dbReference>
<reference evidence="1 2" key="1">
    <citation type="journal article" date="2023" name="Sci. Data">
        <title>Genome assembly of the Korean intertidal mud-creeper Batillaria attramentaria.</title>
        <authorList>
            <person name="Patra A.K."/>
            <person name="Ho P.T."/>
            <person name="Jun S."/>
            <person name="Lee S.J."/>
            <person name="Kim Y."/>
            <person name="Won Y.J."/>
        </authorList>
    </citation>
    <scope>NUCLEOTIDE SEQUENCE [LARGE SCALE GENOMIC DNA]</scope>
    <source>
        <strain evidence="1">Wonlab-2016</strain>
    </source>
</reference>
<comment type="caution">
    <text evidence="1">The sequence shown here is derived from an EMBL/GenBank/DDBJ whole genome shotgun (WGS) entry which is preliminary data.</text>
</comment>
<name>A0ABD0M701_9CAEN</name>
<protein>
    <submittedName>
        <fullName evidence="1">Uncharacterized protein</fullName>
    </submittedName>
</protein>
<accession>A0ABD0M701</accession>
<feature type="non-terminal residue" evidence="1">
    <location>
        <position position="1"/>
    </location>
</feature>
<evidence type="ECO:0000313" key="2">
    <source>
        <dbReference type="Proteomes" id="UP001519460"/>
    </source>
</evidence>
<dbReference type="EMBL" id="JACVVK020000003">
    <property type="protein sequence ID" value="KAK7507710.1"/>
    <property type="molecule type" value="Genomic_DNA"/>
</dbReference>